<dbReference type="EMBL" id="AP020642">
    <property type="protein sequence ID" value="BBN68158.1"/>
    <property type="molecule type" value="Genomic_DNA"/>
</dbReference>
<reference evidence="2" key="1">
    <citation type="journal article" date="2019" name="Science">
        <title>Mutation of a bHLH transcription factor allowed almond domestication.</title>
        <authorList>
            <person name="Sanchez-Perez R."/>
            <person name="Pavan S."/>
            <person name="Mazzeo R."/>
            <person name="Moldovan C."/>
            <person name="Aiese Cigliano R."/>
            <person name="Del Cueto J."/>
            <person name="Ricciardi F."/>
            <person name="Lotti C."/>
            <person name="Ricciardi L."/>
            <person name="Dicenta F."/>
            <person name="Lopez-Marques R.L."/>
            <person name="Lindberg Moller B."/>
        </authorList>
    </citation>
    <scope>NUCLEOTIDE SEQUENCE</scope>
</reference>
<sequence>MHIYVRYLLNNRKYRFYEGKMKSLRERSIFSDDPCSFRSVFPDDSVHVRYLLNNRRYRVVWVEATLLPTNPRRERERERERERLAMSEAEIREGELPAEAEIPEEELPAEAEIPEGELPAEAEIPEGELPAETEIPEGELPAETLRTTLREQGPDEAKAERSSGSENRPSRLAPLDFGQEFFKTSLEDILHEHSVSARGRVYDDISFNAAKLKLQSLMFPRMTIGNSGIMHFLIPGPLMGMIAFKDFLDACMGVFAHSGMSAAEFVVLNGPGIGRIAFKRDWASDVKICKSIIDLENVLPARMRNIML</sequence>
<name>A0A5H2XIV7_PRUDU</name>
<protein>
    <submittedName>
        <fullName evidence="2">Uncharacterized protein</fullName>
    </submittedName>
</protein>
<feature type="region of interest" description="Disordered" evidence="1">
    <location>
        <begin position="150"/>
        <end position="172"/>
    </location>
</feature>
<gene>
    <name evidence="2" type="ORF">Prudu_305S000500</name>
</gene>
<evidence type="ECO:0000313" key="2">
    <source>
        <dbReference type="EMBL" id="BBN68158.1"/>
    </source>
</evidence>
<organism evidence="2">
    <name type="scientific">Prunus dulcis</name>
    <name type="common">Almond</name>
    <name type="synonym">Amygdalus dulcis</name>
    <dbReference type="NCBI Taxonomy" id="3755"/>
    <lineage>
        <taxon>Eukaryota</taxon>
        <taxon>Viridiplantae</taxon>
        <taxon>Streptophyta</taxon>
        <taxon>Embryophyta</taxon>
        <taxon>Tracheophyta</taxon>
        <taxon>Spermatophyta</taxon>
        <taxon>Magnoliopsida</taxon>
        <taxon>eudicotyledons</taxon>
        <taxon>Gunneridae</taxon>
        <taxon>Pentapetalae</taxon>
        <taxon>rosids</taxon>
        <taxon>fabids</taxon>
        <taxon>Rosales</taxon>
        <taxon>Rosaceae</taxon>
        <taxon>Amygdaloideae</taxon>
        <taxon>Amygdaleae</taxon>
        <taxon>Prunus</taxon>
    </lineage>
</organism>
<feature type="compositionally biased region" description="Basic and acidic residues" evidence="1">
    <location>
        <begin position="150"/>
        <end position="163"/>
    </location>
</feature>
<proteinExistence type="predicted"/>
<feature type="region of interest" description="Disordered" evidence="1">
    <location>
        <begin position="71"/>
        <end position="115"/>
    </location>
</feature>
<evidence type="ECO:0000256" key="1">
    <source>
        <dbReference type="SAM" id="MobiDB-lite"/>
    </source>
</evidence>
<dbReference type="AlphaFoldDB" id="A0A5H2XIV7"/>
<accession>A0A5H2XIV7</accession>
<feature type="compositionally biased region" description="Basic and acidic residues" evidence="1">
    <location>
        <begin position="71"/>
        <end position="95"/>
    </location>
</feature>
<feature type="compositionally biased region" description="Acidic residues" evidence="1">
    <location>
        <begin position="96"/>
        <end position="115"/>
    </location>
</feature>